<protein>
    <submittedName>
        <fullName evidence="1">DUF1476 family protein</fullName>
    </submittedName>
</protein>
<reference evidence="1 2" key="1">
    <citation type="submission" date="2019-11" db="EMBL/GenBank/DDBJ databases">
        <title>Identification of a novel strain.</title>
        <authorList>
            <person name="Xu Q."/>
            <person name="Wang G."/>
        </authorList>
    </citation>
    <scope>NUCLEOTIDE SEQUENCE [LARGE SCALE GENOMIC DNA]</scope>
    <source>
        <strain evidence="2">xq</strain>
    </source>
</reference>
<proteinExistence type="predicted"/>
<evidence type="ECO:0000313" key="1">
    <source>
        <dbReference type="EMBL" id="MTD93294.1"/>
    </source>
</evidence>
<gene>
    <name evidence="1" type="ORF">GIW81_02970</name>
</gene>
<dbReference type="EMBL" id="WMBQ01000001">
    <property type="protein sequence ID" value="MTD93294.1"/>
    <property type="molecule type" value="Genomic_DNA"/>
</dbReference>
<organism evidence="1 2">
    <name type="scientific">Hyphomicrobium album</name>
    <dbReference type="NCBI Taxonomy" id="2665159"/>
    <lineage>
        <taxon>Bacteria</taxon>
        <taxon>Pseudomonadati</taxon>
        <taxon>Pseudomonadota</taxon>
        <taxon>Alphaproteobacteria</taxon>
        <taxon>Hyphomicrobiales</taxon>
        <taxon>Hyphomicrobiaceae</taxon>
        <taxon>Hyphomicrobium</taxon>
    </lineage>
</organism>
<dbReference type="RefSeq" id="WP_154737848.1">
    <property type="nucleotide sequence ID" value="NZ_WMBQ01000001.1"/>
</dbReference>
<evidence type="ECO:0000313" key="2">
    <source>
        <dbReference type="Proteomes" id="UP000440694"/>
    </source>
</evidence>
<sequence>MTTFDDREKGFEKKFALDQDLKFRAESRRNKLLAEWAAAKLGITGDALPDYVRSVVKADLEEKGDEDVFRKLHNDFAAAGVTVSDTEIRAAMGDLLAKAVADIEASR</sequence>
<comment type="caution">
    <text evidence="1">The sequence shown here is derived from an EMBL/GenBank/DDBJ whole genome shotgun (WGS) entry which is preliminary data.</text>
</comment>
<dbReference type="InterPro" id="IPR038293">
    <property type="entry name" value="ATPase_inh_sub_z_sf"/>
</dbReference>
<dbReference type="Pfam" id="PF07345">
    <property type="entry name" value="ATPaseInh_sub_z"/>
    <property type="match status" value="1"/>
</dbReference>
<accession>A0A6I3KEM3</accession>
<dbReference type="Proteomes" id="UP000440694">
    <property type="component" value="Unassembled WGS sequence"/>
</dbReference>
<dbReference type="Gene3D" id="1.10.790.20">
    <property type="entry name" value="Domain of unknown function DUF1476"/>
    <property type="match status" value="1"/>
</dbReference>
<keyword evidence="2" id="KW-1185">Reference proteome</keyword>
<name>A0A6I3KEM3_9HYPH</name>
<dbReference type="InterPro" id="IPR009945">
    <property type="entry name" value="ATPase_inh_sub_z"/>
</dbReference>
<dbReference type="PIRSF" id="PIRSF031780">
    <property type="entry name" value="UCP031780"/>
    <property type="match status" value="1"/>
</dbReference>
<dbReference type="AlphaFoldDB" id="A0A6I3KEM3"/>